<dbReference type="OrthoDB" id="8477170at2"/>
<reference evidence="1 2" key="1">
    <citation type="submission" date="2017-11" db="EMBL/GenBank/DDBJ databases">
        <title>Comparative genomic analysis of Holospora spp., intranuclear symbionts of paramecia.</title>
        <authorList>
            <person name="Garushyants S.K."/>
            <person name="Beliavskaya A."/>
            <person name="Malko D.B."/>
            <person name="Logacheva M.D."/>
            <person name="Rautian M.S."/>
            <person name="Gelfand M.S."/>
        </authorList>
    </citation>
    <scope>NUCLEOTIDE SEQUENCE [LARGE SCALE GENOMIC DNA]</scope>
    <source>
        <strain evidence="2">02AZ16</strain>
    </source>
</reference>
<keyword evidence="2" id="KW-1185">Reference proteome</keyword>
<comment type="caution">
    <text evidence="1">The sequence shown here is derived from an EMBL/GenBank/DDBJ whole genome shotgun (WGS) entry which is preliminary data.</text>
</comment>
<dbReference type="EMBL" id="PHHC01000132">
    <property type="protein sequence ID" value="PPE03184.1"/>
    <property type="molecule type" value="Genomic_DNA"/>
</dbReference>
<organism evidence="1 2">
    <name type="scientific">Holospora curviuscula</name>
    <dbReference type="NCBI Taxonomy" id="1082868"/>
    <lineage>
        <taxon>Bacteria</taxon>
        <taxon>Pseudomonadati</taxon>
        <taxon>Pseudomonadota</taxon>
        <taxon>Alphaproteobacteria</taxon>
        <taxon>Holosporales</taxon>
        <taxon>Holosporaceae</taxon>
        <taxon>Holospora</taxon>
    </lineage>
</organism>
<evidence type="ECO:0000313" key="1">
    <source>
        <dbReference type="EMBL" id="PPE03184.1"/>
    </source>
</evidence>
<dbReference type="AlphaFoldDB" id="A0A2S5R797"/>
<evidence type="ECO:0000313" key="2">
    <source>
        <dbReference type="Proteomes" id="UP000239425"/>
    </source>
</evidence>
<protein>
    <submittedName>
        <fullName evidence="1">Uncharacterized protein</fullName>
    </submittedName>
</protein>
<name>A0A2S5R797_9PROT</name>
<sequence length="580" mass="66429">MLYFSWIGYKEEPFSSHHYGKCDIPILFLSLKQTEEKPAVLILHIPLEEEVKSYGVLSWKPTGSKEPLCLFKGYVEKIEQENGVVVIYLNAIQNESSWLRIAQTLRSQKSFCNYFFDEEDIRPESVLADQPLIPYWCPVSGVCTLSHLTTSLDMFHGKEEAQVIQYRQVPGIRNVNISVKAQWIQQVQGMVDVFPWIERAFPHRVLATYTPSGLKKIWPKAGMLLGNSGYRVMHSELVINERKSEFLKLLNSQRIVQRCVFDGSLWLFWNFKQKRKETIQTAWNSQIPGASIDLNWNLGAITCAQAVDGWSPTRAYKKGECVRFGQKIFECLCDHHAFVFQENAHWKVHSEYTQELFLTLQSSFFLTRHGKKAFEFALQRAYVLWLKAARCCHMEIKGSLDALGGVTLGHQYRVSYPKGKIFSGKVTYYEYIANQEGVSVSIGLSALHPHAFMASPMFSGPHQTLGSYAENYAQEWYHLQGGREGRKGAEYIAYTDVKPQDTYAYAQFLAGNQLLDRIDVRSTDVDQFHILETSSTDSKQKHFLHPPAIRLHFQKLKGLDALHHTIPVQMLQGLSVVLPL</sequence>
<proteinExistence type="predicted"/>
<gene>
    <name evidence="1" type="ORF">HCUR_01384</name>
</gene>
<accession>A0A2S5R797</accession>
<dbReference type="Proteomes" id="UP000239425">
    <property type="component" value="Unassembled WGS sequence"/>
</dbReference>